<evidence type="ECO:0000256" key="3">
    <source>
        <dbReference type="ARBA" id="ARBA00022448"/>
    </source>
</evidence>
<dbReference type="AlphaFoldDB" id="G9YKW2"/>
<feature type="transmembrane region" description="Helical" evidence="8">
    <location>
        <begin position="168"/>
        <end position="192"/>
    </location>
</feature>
<keyword evidence="7 8" id="KW-0472">Membrane</keyword>
<dbReference type="Proteomes" id="UP000004459">
    <property type="component" value="Unassembled WGS sequence"/>
</dbReference>
<keyword evidence="6 8" id="KW-1133">Transmembrane helix</keyword>
<dbReference type="STRING" id="292800.A4U99_15955"/>
<evidence type="ECO:0000256" key="7">
    <source>
        <dbReference type="ARBA" id="ARBA00023136"/>
    </source>
</evidence>
<evidence type="ECO:0000256" key="2">
    <source>
        <dbReference type="ARBA" id="ARBA00007935"/>
    </source>
</evidence>
<dbReference type="InterPro" id="IPR037294">
    <property type="entry name" value="ABC_BtuC-like"/>
</dbReference>
<organism evidence="9 10">
    <name type="scientific">Flavonifractor plautii ATCC 29863</name>
    <dbReference type="NCBI Taxonomy" id="411475"/>
    <lineage>
        <taxon>Bacteria</taxon>
        <taxon>Bacillati</taxon>
        <taxon>Bacillota</taxon>
        <taxon>Clostridia</taxon>
        <taxon>Eubacteriales</taxon>
        <taxon>Oscillospiraceae</taxon>
        <taxon>Flavonifractor</taxon>
    </lineage>
</organism>
<reference evidence="9 10" key="1">
    <citation type="submission" date="2011-08" db="EMBL/GenBank/DDBJ databases">
        <authorList>
            <person name="Weinstock G."/>
            <person name="Sodergren E."/>
            <person name="Clifton S."/>
            <person name="Fulton L."/>
            <person name="Fulton B."/>
            <person name="Courtney L."/>
            <person name="Fronick C."/>
            <person name="Harrison M."/>
            <person name="Strong C."/>
            <person name="Farmer C."/>
            <person name="Delahaunty K."/>
            <person name="Markovic C."/>
            <person name="Hall O."/>
            <person name="Minx P."/>
            <person name="Tomlinson C."/>
            <person name="Mitreva M."/>
            <person name="Hou S."/>
            <person name="Chen J."/>
            <person name="Wollam A."/>
            <person name="Pepin K.H."/>
            <person name="Johnson M."/>
            <person name="Bhonagiri V."/>
            <person name="Zhang X."/>
            <person name="Suruliraj S."/>
            <person name="Warren W."/>
            <person name="Chinwalla A."/>
            <person name="Mardis E.R."/>
            <person name="Wilson R.K."/>
        </authorList>
    </citation>
    <scope>NUCLEOTIDE SEQUENCE [LARGE SCALE GENOMIC DNA]</scope>
    <source>
        <strain evidence="9 10">ATCC 29863</strain>
    </source>
</reference>
<feature type="transmembrane region" description="Helical" evidence="8">
    <location>
        <begin position="302"/>
        <end position="322"/>
    </location>
</feature>
<feature type="transmembrane region" description="Helical" evidence="8">
    <location>
        <begin position="141"/>
        <end position="161"/>
    </location>
</feature>
<comment type="similarity">
    <text evidence="2">Belongs to the binding-protein-dependent transport system permease family. FecCD subfamily.</text>
</comment>
<comment type="subcellular location">
    <subcellularLocation>
        <location evidence="1">Cell membrane</location>
        <topology evidence="1">Multi-pass membrane protein</topology>
    </subcellularLocation>
</comment>
<keyword evidence="4" id="KW-1003">Cell membrane</keyword>
<dbReference type="SUPFAM" id="SSF81345">
    <property type="entry name" value="ABC transporter involved in vitamin B12 uptake, BtuC"/>
    <property type="match status" value="1"/>
</dbReference>
<feature type="non-terminal residue" evidence="9">
    <location>
        <position position="1"/>
    </location>
</feature>
<evidence type="ECO:0000256" key="4">
    <source>
        <dbReference type="ARBA" id="ARBA00022475"/>
    </source>
</evidence>
<dbReference type="Gene3D" id="1.10.3470.10">
    <property type="entry name" value="ABC transporter involved in vitamin B12 uptake, BtuC"/>
    <property type="match status" value="1"/>
</dbReference>
<keyword evidence="5 8" id="KW-0812">Transmembrane</keyword>
<feature type="transmembrane region" description="Helical" evidence="8">
    <location>
        <begin position="331"/>
        <end position="350"/>
    </location>
</feature>
<evidence type="ECO:0000256" key="6">
    <source>
        <dbReference type="ARBA" id="ARBA00022989"/>
    </source>
</evidence>
<comment type="caution">
    <text evidence="9">The sequence shown here is derived from an EMBL/GenBank/DDBJ whole genome shotgun (WGS) entry which is preliminary data.</text>
</comment>
<feature type="transmembrane region" description="Helical" evidence="8">
    <location>
        <begin position="212"/>
        <end position="234"/>
    </location>
</feature>
<dbReference type="GO" id="GO:0005886">
    <property type="term" value="C:plasma membrane"/>
    <property type="evidence" value="ECO:0007669"/>
    <property type="project" value="UniProtKB-SubCell"/>
</dbReference>
<keyword evidence="3" id="KW-0813">Transport</keyword>
<dbReference type="EMBL" id="AGCK01000013">
    <property type="protein sequence ID" value="EHM55165.1"/>
    <property type="molecule type" value="Genomic_DNA"/>
</dbReference>
<sequence length="356" mass="38388">GARPGGRLPAGKAAERERDMRQHTRNAICFAVLAVLLVILFYWNINTGSVHLSLERIWELLRWGNDGSMEGNILWKIRLSRLLGAALLGGALSIAGFLLQTFFKNPIAGPFVLGISSGSRLFVGFFLLAAIPISAGAFSPYVIFLAAFVGALAVMFLVLLVAGRVQNLAMLLVIGMMIGYICDAGTDFMITFAESHQLQNFTVWTMGSFSGMTWATLGASALISIPTLFLAFFLSKPLGAYLLGENYAKSMGVNIRGFRIALVLLSSILSACVTAFAGPISFVGIAVPHITRMIFRTSQPIVLIPATFLTGSLFCLVSDLIARTAFAPTELTISTVTSVLGAPVVIWLMIKRRRNS</sequence>
<protein>
    <submittedName>
        <fullName evidence="9">Iron chelate uptake ABC transporter, FeCT family, permease protein</fullName>
    </submittedName>
</protein>
<dbReference type="PANTHER" id="PTHR30472">
    <property type="entry name" value="FERRIC ENTEROBACTIN TRANSPORT SYSTEM PERMEASE PROTEIN"/>
    <property type="match status" value="1"/>
</dbReference>
<evidence type="ECO:0000256" key="5">
    <source>
        <dbReference type="ARBA" id="ARBA00022692"/>
    </source>
</evidence>
<proteinExistence type="inferred from homology"/>
<dbReference type="PANTHER" id="PTHR30472:SF41">
    <property type="entry name" value="TRANSPORT SYSTEM PERMEASE PROTEIN"/>
    <property type="match status" value="1"/>
</dbReference>
<dbReference type="GO" id="GO:0033214">
    <property type="term" value="P:siderophore-iron import into cell"/>
    <property type="evidence" value="ECO:0007669"/>
    <property type="project" value="TreeGrafter"/>
</dbReference>
<evidence type="ECO:0000256" key="8">
    <source>
        <dbReference type="SAM" id="Phobius"/>
    </source>
</evidence>
<feature type="transmembrane region" description="Helical" evidence="8">
    <location>
        <begin position="111"/>
        <end position="135"/>
    </location>
</feature>
<feature type="transmembrane region" description="Helical" evidence="8">
    <location>
        <begin position="79"/>
        <end position="99"/>
    </location>
</feature>
<evidence type="ECO:0000313" key="10">
    <source>
        <dbReference type="Proteomes" id="UP000004459"/>
    </source>
</evidence>
<dbReference type="Pfam" id="PF01032">
    <property type="entry name" value="FecCD"/>
    <property type="match status" value="1"/>
</dbReference>
<name>G9YKW2_FLAPL</name>
<feature type="transmembrane region" description="Helical" evidence="8">
    <location>
        <begin position="26"/>
        <end position="45"/>
    </location>
</feature>
<evidence type="ECO:0000256" key="1">
    <source>
        <dbReference type="ARBA" id="ARBA00004651"/>
    </source>
</evidence>
<accession>G9YKW2</accession>
<feature type="transmembrane region" description="Helical" evidence="8">
    <location>
        <begin position="260"/>
        <end position="282"/>
    </location>
</feature>
<dbReference type="HOGENOM" id="CLU_777335_0_0_9"/>
<evidence type="ECO:0000313" key="9">
    <source>
        <dbReference type="EMBL" id="EHM55165.1"/>
    </source>
</evidence>
<dbReference type="CDD" id="cd06550">
    <property type="entry name" value="TM_ABC_iron-siderophores_like"/>
    <property type="match status" value="1"/>
</dbReference>
<gene>
    <name evidence="9" type="ORF">HMPREF0372_00122</name>
</gene>
<dbReference type="PATRIC" id="fig|411475.3.peg.107"/>
<dbReference type="GO" id="GO:0022857">
    <property type="term" value="F:transmembrane transporter activity"/>
    <property type="evidence" value="ECO:0007669"/>
    <property type="project" value="InterPro"/>
</dbReference>
<dbReference type="InterPro" id="IPR000522">
    <property type="entry name" value="ABC_transptr_permease_BtuC"/>
</dbReference>